<dbReference type="PATRIC" id="fig|1675527.3.peg.3089"/>
<keyword evidence="4" id="KW-1185">Reference proteome</keyword>
<protein>
    <submittedName>
        <fullName evidence="3">Uncharacterized protein</fullName>
    </submittedName>
</protein>
<evidence type="ECO:0000313" key="4">
    <source>
        <dbReference type="Proteomes" id="UP000037178"/>
    </source>
</evidence>
<dbReference type="GO" id="GO:0005829">
    <property type="term" value="C:cytosol"/>
    <property type="evidence" value="ECO:0007669"/>
    <property type="project" value="TreeGrafter"/>
</dbReference>
<feature type="transmembrane region" description="Helical" evidence="2">
    <location>
        <begin position="270"/>
        <end position="291"/>
    </location>
</feature>
<dbReference type="InterPro" id="IPR016035">
    <property type="entry name" value="Acyl_Trfase/lysoPLipase"/>
</dbReference>
<evidence type="ECO:0000256" key="1">
    <source>
        <dbReference type="SAM" id="MobiDB-lite"/>
    </source>
</evidence>
<feature type="transmembrane region" description="Helical" evidence="2">
    <location>
        <begin position="49"/>
        <end position="72"/>
    </location>
</feature>
<sequence length="1001" mass="112228">MEMGEFPYPLSDGPDESRYMTWLRNHSNYMLENGATDYLRIVAVLVRGIFLNFLILLPYFLLFGAVMAMLHLSMSIPTRVTFELESQRQSGGGGGGTQLETLTITGVSNFGETRATQYSYDRRPSQALQSLMAIGLDAWESDDFPDLEFTVIEGGVELRRRDGETVVITPELLAEGDTVLNFPRRLPLPFSGYLLLAAAGIVIFYPIFVRMSRVRRYRSARRTGHFSSVKGRDSYEQFFGKLLLFMIVAALVEAFPLLTSLFHAYQEGEVALAVPTIAAMGAGIVAANQILPTLGGWAKQIGIFLVGLLGLAIPLLVVLFVVEFLVYTDKTELAISAWEDWIYYGLLVPPALFTFLLSVTFFIGIGSFRLRGYVQITTLLVLMGGFLAAVMYGTPYVRREWADYLYVYFVVVIALEIMIYCWLSVDVNQTSINGLYRDRLASAYLIGANTDEEVDIEQDINLQEICNYDAGATAPYHIVNVALNLQNTKDIGVRDRNSDFFIFSKRFVGSDRTGYCRSENMEAVFPQMDLGTAMAISAAAAAPNMGRSTSPLMVAFLTLLNIRLGFWVPHPDRLERYLRRRYNNESKAYLSFDKAVIRIELGEIQKRRASVYGSAEVRPLDKLPTEPGQDPEWAAVNIQPTVDHNLVGLAFSGGGIRSATINLGIVQELHRRGVFDHVDYMSSVSGGGYLASSITTLMRHKVAPHAPFDGRVSLPEKGKARVILASAKPERAVDLRFADDAEFSEEVAEGNWLREGEPFLKRLGPAGKDRLVSLMDSFHWRVRPSALGREMLSRLDEDHDWVNLSDGGHIENLATIELLRRRCRIIFVGDGEADPSMHFNGLATLIRFARIDLGIDIDINVDPIRLRRRMKQSRSHFAVGRIKYPKDPANNITEHEFGHLVYMKSSFTGDEDEVIKEYRDRNPAFPHESTADQLFDEGQFEAYRALGEHIARSTLPRAHLTGRALSFQNLEDWLERAQSRSAQGRKRPEAAPQKTTSQAPS</sequence>
<accession>A0A0J9GWS0</accession>
<feature type="transmembrane region" description="Helical" evidence="2">
    <location>
        <begin position="372"/>
        <end position="392"/>
    </location>
</feature>
<feature type="transmembrane region" description="Helical" evidence="2">
    <location>
        <begin position="242"/>
        <end position="264"/>
    </location>
</feature>
<evidence type="ECO:0000256" key="2">
    <source>
        <dbReference type="SAM" id="Phobius"/>
    </source>
</evidence>
<name>A0A0J9GWS0_9RHOB</name>
<dbReference type="Proteomes" id="UP000037178">
    <property type="component" value="Unassembled WGS sequence"/>
</dbReference>
<feature type="region of interest" description="Disordered" evidence="1">
    <location>
        <begin position="976"/>
        <end position="1001"/>
    </location>
</feature>
<organism evidence="3 4">
    <name type="scientific">Candidatus Rhodobacter oscarellae</name>
    <dbReference type="NCBI Taxonomy" id="1675527"/>
    <lineage>
        <taxon>Bacteria</taxon>
        <taxon>Pseudomonadati</taxon>
        <taxon>Pseudomonadota</taxon>
        <taxon>Alphaproteobacteria</taxon>
        <taxon>Rhodobacterales</taxon>
        <taxon>Rhodobacter group</taxon>
        <taxon>Rhodobacter</taxon>
    </lineage>
</organism>
<gene>
    <name evidence="3" type="ORF">AIOL_002951</name>
</gene>
<keyword evidence="2" id="KW-0812">Transmembrane</keyword>
<dbReference type="GO" id="GO:0046475">
    <property type="term" value="P:glycerophospholipid catabolic process"/>
    <property type="evidence" value="ECO:0007669"/>
    <property type="project" value="TreeGrafter"/>
</dbReference>
<dbReference type="GO" id="GO:0004623">
    <property type="term" value="F:phospholipase A2 activity"/>
    <property type="evidence" value="ECO:0007669"/>
    <property type="project" value="TreeGrafter"/>
</dbReference>
<evidence type="ECO:0000313" key="3">
    <source>
        <dbReference type="EMBL" id="KMW57983.1"/>
    </source>
</evidence>
<proteinExistence type="predicted"/>
<dbReference type="Gene3D" id="3.40.1090.10">
    <property type="entry name" value="Cytosolic phospholipase A2 catalytic domain"/>
    <property type="match status" value="1"/>
</dbReference>
<keyword evidence="2" id="KW-1133">Transmembrane helix</keyword>
<keyword evidence="2" id="KW-0472">Membrane</keyword>
<feature type="transmembrane region" description="Helical" evidence="2">
    <location>
        <begin position="190"/>
        <end position="209"/>
    </location>
</feature>
<feature type="transmembrane region" description="Helical" evidence="2">
    <location>
        <begin position="303"/>
        <end position="322"/>
    </location>
</feature>
<feature type="transmembrane region" description="Helical" evidence="2">
    <location>
        <begin position="404"/>
        <end position="423"/>
    </location>
</feature>
<dbReference type="STRING" id="1675527.AIOL_002951"/>
<dbReference type="PANTHER" id="PTHR10728:SF40">
    <property type="entry name" value="PATATIN FAMILY PROTEIN"/>
    <property type="match status" value="1"/>
</dbReference>
<dbReference type="AlphaFoldDB" id="A0A0J9GWS0"/>
<comment type="caution">
    <text evidence="3">The sequence shown here is derived from an EMBL/GenBank/DDBJ whole genome shotgun (WGS) entry which is preliminary data.</text>
</comment>
<dbReference type="PANTHER" id="PTHR10728">
    <property type="entry name" value="CYTOSOLIC PHOSPHOLIPASE A2"/>
    <property type="match status" value="1"/>
</dbReference>
<reference evidence="3 4" key="1">
    <citation type="submission" date="2015-06" db="EMBL/GenBank/DDBJ databases">
        <title>Draft genome sequence of an Alphaproteobacteria species associated to the Mediterranean sponge Oscarella lobularis.</title>
        <authorList>
            <person name="Jourda C."/>
            <person name="Santini S."/>
            <person name="Claverie J.-M."/>
        </authorList>
    </citation>
    <scope>NUCLEOTIDE SEQUENCE [LARGE SCALE GENOMIC DNA]</scope>
    <source>
        <strain evidence="3">IGS</strain>
    </source>
</reference>
<dbReference type="SUPFAM" id="SSF52151">
    <property type="entry name" value="FabD/lysophospholipase-like"/>
    <property type="match status" value="1"/>
</dbReference>
<feature type="transmembrane region" description="Helical" evidence="2">
    <location>
        <begin position="552"/>
        <end position="570"/>
    </location>
</feature>
<dbReference type="EMBL" id="LFTY01000002">
    <property type="protein sequence ID" value="KMW57983.1"/>
    <property type="molecule type" value="Genomic_DNA"/>
</dbReference>
<feature type="transmembrane region" description="Helical" evidence="2">
    <location>
        <begin position="342"/>
        <end position="365"/>
    </location>
</feature>